<organism evidence="1 2">
    <name type="scientific">Populus alba</name>
    <name type="common">White poplar</name>
    <dbReference type="NCBI Taxonomy" id="43335"/>
    <lineage>
        <taxon>Eukaryota</taxon>
        <taxon>Viridiplantae</taxon>
        <taxon>Streptophyta</taxon>
        <taxon>Embryophyta</taxon>
        <taxon>Tracheophyta</taxon>
        <taxon>Spermatophyta</taxon>
        <taxon>Magnoliopsida</taxon>
        <taxon>eudicotyledons</taxon>
        <taxon>Gunneridae</taxon>
        <taxon>Pentapetalae</taxon>
        <taxon>rosids</taxon>
        <taxon>fabids</taxon>
        <taxon>Malpighiales</taxon>
        <taxon>Salicaceae</taxon>
        <taxon>Saliceae</taxon>
        <taxon>Populus</taxon>
    </lineage>
</organism>
<reference evidence="1 2" key="1">
    <citation type="journal article" date="2024" name="Plant Biotechnol. J.">
        <title>Genome and CRISPR/Cas9 system of a widespread forest tree (Populus alba) in the world.</title>
        <authorList>
            <person name="Liu Y.J."/>
            <person name="Jiang P.F."/>
            <person name="Han X.M."/>
            <person name="Li X.Y."/>
            <person name="Wang H.M."/>
            <person name="Wang Y.J."/>
            <person name="Wang X.X."/>
            <person name="Zeng Q.Y."/>
        </authorList>
    </citation>
    <scope>NUCLEOTIDE SEQUENCE [LARGE SCALE GENOMIC DNA]</scope>
    <source>
        <strain evidence="2">cv. PAL-ZL1</strain>
    </source>
</reference>
<gene>
    <name evidence="1" type="ORF">D5086_014959</name>
</gene>
<name>A0ACC4BZ11_POPAL</name>
<comment type="caution">
    <text evidence="1">The sequence shown here is derived from an EMBL/GenBank/DDBJ whole genome shotgun (WGS) entry which is preliminary data.</text>
</comment>
<sequence>MTMTFGTILYLAKTIVAKIVGFVFIFKAMQTSKIQAFEKCLANIATRPLGYSQIVKHKGVSEMIKMVSGFLAKLFEEAWGERLMAPFLEECFQVTDGHCTI</sequence>
<evidence type="ECO:0000313" key="1">
    <source>
        <dbReference type="EMBL" id="KAL3583898.1"/>
    </source>
</evidence>
<keyword evidence="2" id="KW-1185">Reference proteome</keyword>
<protein>
    <submittedName>
        <fullName evidence="1">Uncharacterized protein</fullName>
    </submittedName>
</protein>
<evidence type="ECO:0000313" key="2">
    <source>
        <dbReference type="Proteomes" id="UP000309997"/>
    </source>
</evidence>
<accession>A0ACC4BZ11</accession>
<dbReference type="EMBL" id="RCHU02000007">
    <property type="protein sequence ID" value="KAL3583898.1"/>
    <property type="molecule type" value="Genomic_DNA"/>
</dbReference>
<proteinExistence type="predicted"/>
<dbReference type="Proteomes" id="UP000309997">
    <property type="component" value="Unassembled WGS sequence"/>
</dbReference>